<dbReference type="EMBL" id="MGBG01000025">
    <property type="protein sequence ID" value="OGK61967.1"/>
    <property type="molecule type" value="Genomic_DNA"/>
</dbReference>
<comment type="caution">
    <text evidence="6">The sequence shown here is derived from an EMBL/GenBank/DDBJ whole genome shotgun (WGS) entry which is preliminary data.</text>
</comment>
<evidence type="ECO:0000313" key="6">
    <source>
        <dbReference type="EMBL" id="OGK61967.1"/>
    </source>
</evidence>
<dbReference type="InterPro" id="IPR050179">
    <property type="entry name" value="Trans_hexapeptide_repeat"/>
</dbReference>
<keyword evidence="1" id="KW-0028">Amino-acid biosynthesis</keyword>
<keyword evidence="2 6" id="KW-0808">Transferase</keyword>
<dbReference type="InterPro" id="IPR011004">
    <property type="entry name" value="Trimer_LpxA-like_sf"/>
</dbReference>
<evidence type="ECO:0000313" key="7">
    <source>
        <dbReference type="Proteomes" id="UP000178450"/>
    </source>
</evidence>
<evidence type="ECO:0000256" key="5">
    <source>
        <dbReference type="ARBA" id="ARBA00023154"/>
    </source>
</evidence>
<dbReference type="PANTHER" id="PTHR43300">
    <property type="entry name" value="ACETYLTRANSFERASE"/>
    <property type="match status" value="1"/>
</dbReference>
<dbReference type="CDD" id="cd03358">
    <property type="entry name" value="LbH_WxcM_N_like"/>
    <property type="match status" value="1"/>
</dbReference>
<dbReference type="SUPFAM" id="SSF51161">
    <property type="entry name" value="Trimeric LpxA-like enzymes"/>
    <property type="match status" value="1"/>
</dbReference>
<dbReference type="GO" id="GO:0009085">
    <property type="term" value="P:lysine biosynthetic process"/>
    <property type="evidence" value="ECO:0007669"/>
    <property type="project" value="UniProtKB-KW"/>
</dbReference>
<gene>
    <name evidence="6" type="ORF">A2209_05005</name>
</gene>
<accession>A0A1F7K2A1</accession>
<dbReference type="InterPro" id="IPR001451">
    <property type="entry name" value="Hexapep"/>
</dbReference>
<keyword evidence="5" id="KW-0457">Lysine biosynthesis</keyword>
<dbReference type="AlphaFoldDB" id="A0A1F7K2A1"/>
<dbReference type="Proteomes" id="UP000178450">
    <property type="component" value="Unassembled WGS sequence"/>
</dbReference>
<name>A0A1F7K2A1_9BACT</name>
<evidence type="ECO:0000256" key="2">
    <source>
        <dbReference type="ARBA" id="ARBA00022679"/>
    </source>
</evidence>
<dbReference type="PROSITE" id="PS00101">
    <property type="entry name" value="HEXAPEP_TRANSFERASES"/>
    <property type="match status" value="1"/>
</dbReference>
<dbReference type="Gene3D" id="2.160.10.10">
    <property type="entry name" value="Hexapeptide repeat proteins"/>
    <property type="match status" value="1"/>
</dbReference>
<dbReference type="GO" id="GO:0019877">
    <property type="term" value="P:diaminopimelate biosynthetic process"/>
    <property type="evidence" value="ECO:0007669"/>
    <property type="project" value="UniProtKB-KW"/>
</dbReference>
<dbReference type="InterPro" id="IPR018357">
    <property type="entry name" value="Hexapep_transf_CS"/>
</dbReference>
<keyword evidence="4" id="KW-0220">Diaminopimelate biosynthesis</keyword>
<sequence>MVLGDKVIINDFVNLYGCQIGNHSLIGPFVEIQKNVIVGEFCRIQSHSFICEGVILKDRVFIGHGVMFINDNYPSVKTTLDKTWKLKPIIIEEGASIGSGAIILGGVNIGKNALIGAGAVVTHNVKANTVVTGIPARKLRGI</sequence>
<evidence type="ECO:0000256" key="1">
    <source>
        <dbReference type="ARBA" id="ARBA00022605"/>
    </source>
</evidence>
<dbReference type="Pfam" id="PF00132">
    <property type="entry name" value="Hexapep"/>
    <property type="match status" value="2"/>
</dbReference>
<dbReference type="PANTHER" id="PTHR43300:SF10">
    <property type="entry name" value="2,3,4,5-TETRAHYDROPYRIDINE-2,6-DICARBOXYLATE N-ACETYLTRANSFERASE"/>
    <property type="match status" value="1"/>
</dbReference>
<dbReference type="GO" id="GO:0016740">
    <property type="term" value="F:transferase activity"/>
    <property type="evidence" value="ECO:0007669"/>
    <property type="project" value="UniProtKB-KW"/>
</dbReference>
<keyword evidence="3" id="KW-0677">Repeat</keyword>
<organism evidence="6 7">
    <name type="scientific">Candidatus Roizmanbacteria bacterium RIFOXYA1_FULL_41_12</name>
    <dbReference type="NCBI Taxonomy" id="1802082"/>
    <lineage>
        <taxon>Bacteria</taxon>
        <taxon>Candidatus Roizmaniibacteriota</taxon>
    </lineage>
</organism>
<evidence type="ECO:0000256" key="3">
    <source>
        <dbReference type="ARBA" id="ARBA00022737"/>
    </source>
</evidence>
<proteinExistence type="predicted"/>
<protein>
    <submittedName>
        <fullName evidence="6">Acetyltransferase</fullName>
    </submittedName>
</protein>
<evidence type="ECO:0000256" key="4">
    <source>
        <dbReference type="ARBA" id="ARBA00022915"/>
    </source>
</evidence>
<reference evidence="6 7" key="1">
    <citation type="journal article" date="2016" name="Nat. Commun.">
        <title>Thousands of microbial genomes shed light on interconnected biogeochemical processes in an aquifer system.</title>
        <authorList>
            <person name="Anantharaman K."/>
            <person name="Brown C.T."/>
            <person name="Hug L.A."/>
            <person name="Sharon I."/>
            <person name="Castelle C.J."/>
            <person name="Probst A.J."/>
            <person name="Thomas B.C."/>
            <person name="Singh A."/>
            <person name="Wilkins M.J."/>
            <person name="Karaoz U."/>
            <person name="Brodie E.L."/>
            <person name="Williams K.H."/>
            <person name="Hubbard S.S."/>
            <person name="Banfield J.F."/>
        </authorList>
    </citation>
    <scope>NUCLEOTIDE SEQUENCE [LARGE SCALE GENOMIC DNA]</scope>
</reference>